<feature type="domain" description="Peptidoglycan beta-N-acetylmuramidase NamZ N-terminal" evidence="1">
    <location>
        <begin position="21"/>
        <end position="224"/>
    </location>
</feature>
<evidence type="ECO:0008006" key="4">
    <source>
        <dbReference type="Google" id="ProtNLM"/>
    </source>
</evidence>
<evidence type="ECO:0000313" key="3">
    <source>
        <dbReference type="EMBL" id="SVB91275.1"/>
    </source>
</evidence>
<evidence type="ECO:0000259" key="2">
    <source>
        <dbReference type="Pfam" id="PF20732"/>
    </source>
</evidence>
<dbReference type="InterPro" id="IPR048503">
    <property type="entry name" value="NamZ_C"/>
</dbReference>
<dbReference type="Gene3D" id="3.90.1150.140">
    <property type="match status" value="1"/>
</dbReference>
<dbReference type="Pfam" id="PF07075">
    <property type="entry name" value="NamZ_N"/>
    <property type="match status" value="1"/>
</dbReference>
<feature type="domain" description="Peptidoglycan beta-N-acetylmuramidase NamZ C-terminal" evidence="2">
    <location>
        <begin position="229"/>
        <end position="361"/>
    </location>
</feature>
<gene>
    <name evidence="3" type="ORF">METZ01_LOCUS244129</name>
</gene>
<dbReference type="InterPro" id="IPR008302">
    <property type="entry name" value="NamZ"/>
</dbReference>
<dbReference type="Gene3D" id="3.40.50.12170">
    <property type="entry name" value="Uncharacterised protein PF07075, DUF1343"/>
    <property type="match status" value="1"/>
</dbReference>
<dbReference type="Pfam" id="PF20732">
    <property type="entry name" value="NamZ_C"/>
    <property type="match status" value="1"/>
</dbReference>
<dbReference type="AlphaFoldDB" id="A0A382HVY5"/>
<evidence type="ECO:0000259" key="1">
    <source>
        <dbReference type="Pfam" id="PF07075"/>
    </source>
</evidence>
<dbReference type="PANTHER" id="PTHR42915:SF1">
    <property type="entry name" value="PEPTIDOGLYCAN BETA-N-ACETYLMURAMIDASE NAMZ"/>
    <property type="match status" value="1"/>
</dbReference>
<accession>A0A382HVY5</accession>
<dbReference type="PIRSF" id="PIRSF016719">
    <property type="entry name" value="UCP016719"/>
    <property type="match status" value="1"/>
</dbReference>
<sequence length="371" mass="41788">VLTGLDILLEQKPHFIQTMTIGLVTNQTGIDKTGVPNYKRFMKMEDVDLKVIFSPEHGLFGEASAGKQVSYDAVESELPEVISLYGHIRKPTPEMLSGINLIIYDIQDIGARFYTYISTLGLVMEAAAELNIPVLVLDRPNPIRGDIVEGPILNMEFRSFVGYYPIPIRYGSTVGELAQNIITNNWISPAPELEIISMTGWSKNLWFDETNLIWVNPSPNIPDLETAIIYPGMCLIEGTNISEGRGTSHPFKWIGAPWIEGQKLSQALNKFDLPGVVFVPKSFTPINIPGKAENTKFENQTCSGVEIWLTDRNTFKSIDTGLLTLFTIYAMYPEQTEFREKHLNMLWGNDKLFKELVKGSTGLYFLKHYKN</sequence>
<name>A0A382HVY5_9ZZZZ</name>
<dbReference type="PANTHER" id="PTHR42915">
    <property type="entry name" value="HYPOTHETICAL 460 KDA PROTEIN IN FEUA-SIGW INTERGENIC REGION [PRECURSOR]"/>
    <property type="match status" value="1"/>
</dbReference>
<dbReference type="InterPro" id="IPR048502">
    <property type="entry name" value="NamZ_N"/>
</dbReference>
<feature type="non-terminal residue" evidence="3">
    <location>
        <position position="1"/>
    </location>
</feature>
<proteinExistence type="predicted"/>
<reference evidence="3" key="1">
    <citation type="submission" date="2018-05" db="EMBL/GenBank/DDBJ databases">
        <authorList>
            <person name="Lanie J.A."/>
            <person name="Ng W.-L."/>
            <person name="Kazmierczak K.M."/>
            <person name="Andrzejewski T.M."/>
            <person name="Davidsen T.M."/>
            <person name="Wayne K.J."/>
            <person name="Tettelin H."/>
            <person name="Glass J.I."/>
            <person name="Rusch D."/>
            <person name="Podicherti R."/>
            <person name="Tsui H.-C.T."/>
            <person name="Winkler M.E."/>
        </authorList>
    </citation>
    <scope>NUCLEOTIDE SEQUENCE</scope>
</reference>
<organism evidence="3">
    <name type="scientific">marine metagenome</name>
    <dbReference type="NCBI Taxonomy" id="408172"/>
    <lineage>
        <taxon>unclassified sequences</taxon>
        <taxon>metagenomes</taxon>
        <taxon>ecological metagenomes</taxon>
    </lineage>
</organism>
<dbReference type="GO" id="GO:0033922">
    <property type="term" value="F:peptidoglycan beta-N-acetylmuramidase activity"/>
    <property type="evidence" value="ECO:0007669"/>
    <property type="project" value="InterPro"/>
</dbReference>
<dbReference type="EMBL" id="UINC01063541">
    <property type="protein sequence ID" value="SVB91275.1"/>
    <property type="molecule type" value="Genomic_DNA"/>
</dbReference>
<protein>
    <recommendedName>
        <fullName evidence="4">DUF1343 domain-containing protein</fullName>
    </recommendedName>
</protein>